<dbReference type="InterPro" id="IPR006037">
    <property type="entry name" value="RCK_C"/>
</dbReference>
<keyword evidence="8 9" id="KW-0472">Membrane</keyword>
<dbReference type="AlphaFoldDB" id="A0A0D8HM06"/>
<organism evidence="11 12">
    <name type="scientific">Acidithrix ferrooxidans</name>
    <dbReference type="NCBI Taxonomy" id="1280514"/>
    <lineage>
        <taxon>Bacteria</taxon>
        <taxon>Bacillati</taxon>
        <taxon>Actinomycetota</taxon>
        <taxon>Acidimicrobiia</taxon>
        <taxon>Acidimicrobiales</taxon>
        <taxon>Acidimicrobiaceae</taxon>
        <taxon>Acidithrix</taxon>
    </lineage>
</organism>
<evidence type="ECO:0000256" key="8">
    <source>
        <dbReference type="ARBA" id="ARBA00023136"/>
    </source>
</evidence>
<dbReference type="GO" id="GO:0008324">
    <property type="term" value="F:monoatomic cation transmembrane transporter activity"/>
    <property type="evidence" value="ECO:0007669"/>
    <property type="project" value="InterPro"/>
</dbReference>
<dbReference type="Proteomes" id="UP000032360">
    <property type="component" value="Unassembled WGS sequence"/>
</dbReference>
<dbReference type="SUPFAM" id="SSF116726">
    <property type="entry name" value="TrkA C-terminal domain-like"/>
    <property type="match status" value="1"/>
</dbReference>
<feature type="transmembrane region" description="Helical" evidence="9">
    <location>
        <begin position="367"/>
        <end position="392"/>
    </location>
</feature>
<dbReference type="PANTHER" id="PTHR32507:SF7">
    <property type="entry name" value="K(+)_H(+) ANTIPORTER NHAP2"/>
    <property type="match status" value="1"/>
</dbReference>
<feature type="transmembrane region" description="Helical" evidence="9">
    <location>
        <begin position="190"/>
        <end position="209"/>
    </location>
</feature>
<evidence type="ECO:0000256" key="1">
    <source>
        <dbReference type="ARBA" id="ARBA00004651"/>
    </source>
</evidence>
<dbReference type="EMBL" id="JXYS01000005">
    <property type="protein sequence ID" value="KJF18797.1"/>
    <property type="molecule type" value="Genomic_DNA"/>
</dbReference>
<evidence type="ECO:0000256" key="5">
    <source>
        <dbReference type="ARBA" id="ARBA00022692"/>
    </source>
</evidence>
<keyword evidence="3" id="KW-0050">Antiport</keyword>
<keyword evidence="6 9" id="KW-1133">Transmembrane helix</keyword>
<dbReference type="Gene3D" id="3.30.70.1450">
    <property type="entry name" value="Regulator of K+ conductance, C-terminal domain"/>
    <property type="match status" value="1"/>
</dbReference>
<dbReference type="RefSeq" id="WP_052604118.1">
    <property type="nucleotide sequence ID" value="NZ_JXYS01000005.1"/>
</dbReference>
<dbReference type="STRING" id="1280514.AXFE_02930"/>
<name>A0A0D8HM06_9ACTN</name>
<dbReference type="OrthoDB" id="9810759at2"/>
<dbReference type="PATRIC" id="fig|1280514.3.peg.404"/>
<comment type="subcellular location">
    <subcellularLocation>
        <location evidence="1">Cell membrane</location>
        <topology evidence="1">Multi-pass membrane protein</topology>
    </subcellularLocation>
</comment>
<keyword evidence="5 9" id="KW-0812">Transmembrane</keyword>
<feature type="transmembrane region" description="Helical" evidence="9">
    <location>
        <begin position="89"/>
        <end position="113"/>
    </location>
</feature>
<evidence type="ECO:0000256" key="9">
    <source>
        <dbReference type="SAM" id="Phobius"/>
    </source>
</evidence>
<accession>A0A0D8HM06</accession>
<comment type="caution">
    <text evidence="11">The sequence shown here is derived from an EMBL/GenBank/DDBJ whole genome shotgun (WGS) entry which is preliminary data.</text>
</comment>
<dbReference type="GO" id="GO:0006813">
    <property type="term" value="P:potassium ion transport"/>
    <property type="evidence" value="ECO:0007669"/>
    <property type="project" value="InterPro"/>
</dbReference>
<evidence type="ECO:0000256" key="2">
    <source>
        <dbReference type="ARBA" id="ARBA00022448"/>
    </source>
</evidence>
<feature type="transmembrane region" description="Helical" evidence="9">
    <location>
        <begin position="60"/>
        <end position="82"/>
    </location>
</feature>
<dbReference type="GO" id="GO:0015297">
    <property type="term" value="F:antiporter activity"/>
    <property type="evidence" value="ECO:0007669"/>
    <property type="project" value="UniProtKB-KW"/>
</dbReference>
<feature type="transmembrane region" description="Helical" evidence="9">
    <location>
        <begin position="6"/>
        <end position="25"/>
    </location>
</feature>
<gene>
    <name evidence="11" type="primary">nhaP</name>
    <name evidence="11" type="ORF">AXFE_02930</name>
</gene>
<keyword evidence="12" id="KW-1185">Reference proteome</keyword>
<feature type="domain" description="RCK C-terminal" evidence="10">
    <location>
        <begin position="404"/>
        <end position="487"/>
    </location>
</feature>
<evidence type="ECO:0000256" key="3">
    <source>
        <dbReference type="ARBA" id="ARBA00022449"/>
    </source>
</evidence>
<evidence type="ECO:0000313" key="12">
    <source>
        <dbReference type="Proteomes" id="UP000032360"/>
    </source>
</evidence>
<dbReference type="Gene3D" id="1.20.1530.20">
    <property type="match status" value="1"/>
</dbReference>
<feature type="transmembrane region" description="Helical" evidence="9">
    <location>
        <begin position="37"/>
        <end position="54"/>
    </location>
</feature>
<keyword evidence="7" id="KW-0406">Ion transport</keyword>
<evidence type="ECO:0000313" key="11">
    <source>
        <dbReference type="EMBL" id="KJF18797.1"/>
    </source>
</evidence>
<keyword evidence="2" id="KW-0813">Transport</keyword>
<reference evidence="11 12" key="1">
    <citation type="submission" date="2015-01" db="EMBL/GenBank/DDBJ databases">
        <title>Draft genome of the acidophilic iron oxidizer Acidithrix ferrooxidans strain Py-F3.</title>
        <authorList>
            <person name="Poehlein A."/>
            <person name="Eisen S."/>
            <person name="Schloemann M."/>
            <person name="Johnson B.D."/>
            <person name="Daniel R."/>
            <person name="Muehling M."/>
        </authorList>
    </citation>
    <scope>NUCLEOTIDE SEQUENCE [LARGE SCALE GENOMIC DNA]</scope>
    <source>
        <strain evidence="11 12">Py-F3</strain>
    </source>
</reference>
<keyword evidence="4" id="KW-1003">Cell membrane</keyword>
<dbReference type="InterPro" id="IPR006153">
    <property type="entry name" value="Cation/H_exchanger_TM"/>
</dbReference>
<evidence type="ECO:0000256" key="4">
    <source>
        <dbReference type="ARBA" id="ARBA00022475"/>
    </source>
</evidence>
<dbReference type="Pfam" id="PF00999">
    <property type="entry name" value="Na_H_Exchanger"/>
    <property type="match status" value="1"/>
</dbReference>
<evidence type="ECO:0000256" key="6">
    <source>
        <dbReference type="ARBA" id="ARBA00022989"/>
    </source>
</evidence>
<evidence type="ECO:0000256" key="7">
    <source>
        <dbReference type="ARBA" id="ARBA00023065"/>
    </source>
</evidence>
<feature type="transmembrane region" description="Helical" evidence="9">
    <location>
        <begin position="335"/>
        <end position="355"/>
    </location>
</feature>
<dbReference type="GO" id="GO:1902600">
    <property type="term" value="P:proton transmembrane transport"/>
    <property type="evidence" value="ECO:0007669"/>
    <property type="project" value="InterPro"/>
</dbReference>
<evidence type="ECO:0000259" key="10">
    <source>
        <dbReference type="PROSITE" id="PS51202"/>
    </source>
</evidence>
<dbReference type="PROSITE" id="PS51202">
    <property type="entry name" value="RCK_C"/>
    <property type="match status" value="1"/>
</dbReference>
<feature type="transmembrane region" description="Helical" evidence="9">
    <location>
        <begin position="230"/>
        <end position="256"/>
    </location>
</feature>
<feature type="transmembrane region" description="Helical" evidence="9">
    <location>
        <begin position="300"/>
        <end position="323"/>
    </location>
</feature>
<protein>
    <submittedName>
        <fullName evidence="11">K(+)/H(+) antiporter NhaP</fullName>
    </submittedName>
</protein>
<proteinExistence type="predicted"/>
<feature type="transmembrane region" description="Helical" evidence="9">
    <location>
        <begin position="268"/>
        <end position="288"/>
    </location>
</feature>
<dbReference type="GO" id="GO:0005886">
    <property type="term" value="C:plasma membrane"/>
    <property type="evidence" value="ECO:0007669"/>
    <property type="project" value="UniProtKB-SubCell"/>
</dbReference>
<feature type="transmembrane region" description="Helical" evidence="9">
    <location>
        <begin position="163"/>
        <end position="184"/>
    </location>
</feature>
<dbReference type="PANTHER" id="PTHR32507">
    <property type="entry name" value="NA(+)/H(+) ANTIPORTER 1"/>
    <property type="match status" value="1"/>
</dbReference>
<sequence>MSDTVPFAITILIVSIVGLLAVVSSRLSSLIKIPSPAFFFVGASLVATFAPHFVYLSPRLISKVVTVALVIILFEGGMHIGWSKVKAALIPILGVGIIGTFLTTIASAVFIHYSFGLSWYAASLIATAIAPTDPAMVFSVLGQREISGISGDLIEGESGANDPVGISLMVALIGAGGVGASSLLSVGGNFILQMAVGALLGIVGGRLLLVFMRSIPLPKEGLYPLRSLTFIFIIYAAATIAHGSGFLAVFLGGIIIGDERAPYKGEIVRFHSALASLGEIVAFFFLGMMVDLHQLMASDIWLPGLIIALVLIFLVRPLFVGPILATSSLSFKQSIFVLFAGLKGAVPVLLGSYLLSSHIPGASRLFGIIVIVVLVSVVVQGSFVPMVARLLYVPMRIVEPEPWSIGVSLANEPDGVHRLVVAKDSLGDGSSISEVMNFPGGAWISMVVRDGGLIPVNGATILLAGDSLLILGDSYLYDALVETFERHKE</sequence>
<dbReference type="InterPro" id="IPR036721">
    <property type="entry name" value="RCK_C_sf"/>
</dbReference>
<dbReference type="InterPro" id="IPR038770">
    <property type="entry name" value="Na+/solute_symporter_sf"/>
</dbReference>